<dbReference type="InterPro" id="IPR003593">
    <property type="entry name" value="AAA+_ATPase"/>
</dbReference>
<comment type="caution">
    <text evidence="8">The sequence shown here is derived from an EMBL/GenBank/DDBJ whole genome shotgun (WGS) entry which is preliminary data.</text>
</comment>
<evidence type="ECO:0000256" key="4">
    <source>
        <dbReference type="ARBA" id="ARBA00022840"/>
    </source>
</evidence>
<sequence length="398" mass="44461">MGSLFEDIDDTIFDDKDVLAEEYQPDEILERDDEIGQYKHTLKDVLFGRNPTNVMLYGKAGVGKTAVTTYVLNELQAEAETRDETSDVHVHRFNCNGETVFSTVRALVNQLLPAHAADFPKRGLSTSDALEEFYSQLERVGGTHLVVFDELDHLEDANTLLYDIPRARAKGDLEDARIGIIGISNNYKFRDRLSSKVRDALNEDEIAFSTYTANELQNILRDRAEKALVDDGFDESAIRLAAALAAKDNGSARQALDLLRKGGEIAERNDDSTVTEHHIDAARDAVRRGRLKDKISDQSTHAQLVLEAMARIENRGDTPARSKEVMSVYQEVAVDREQEPLSTLKSVQNHLSDLTMLGFLTQNQVNEGRGGGVYHEYELDMTPDVVFGTCDELFATTF</sequence>
<evidence type="ECO:0000256" key="5">
    <source>
        <dbReference type="HAMAP-Rule" id="MF_01407"/>
    </source>
</evidence>
<feature type="binding site" evidence="5">
    <location>
        <position position="223"/>
    </location>
    <ligand>
        <name>ATP</name>
        <dbReference type="ChEBI" id="CHEBI:30616"/>
    </ligand>
</feature>
<evidence type="ECO:0000313" key="9">
    <source>
        <dbReference type="Proteomes" id="UP001596395"/>
    </source>
</evidence>
<evidence type="ECO:0000259" key="6">
    <source>
        <dbReference type="SMART" id="SM00382"/>
    </source>
</evidence>
<dbReference type="Gene3D" id="3.40.50.300">
    <property type="entry name" value="P-loop containing nucleotide triphosphate hydrolases"/>
    <property type="match status" value="1"/>
</dbReference>
<dbReference type="HAMAP" id="MF_01407">
    <property type="entry name" value="ORC1_type_DNA_replic_protein"/>
    <property type="match status" value="1"/>
</dbReference>
<dbReference type="InterPro" id="IPR049945">
    <property type="entry name" value="AAA_22"/>
</dbReference>
<dbReference type="InterPro" id="IPR050311">
    <property type="entry name" value="ORC1/CDC6"/>
</dbReference>
<evidence type="ECO:0000256" key="2">
    <source>
        <dbReference type="ARBA" id="ARBA00022705"/>
    </source>
</evidence>
<dbReference type="GO" id="GO:0006260">
    <property type="term" value="P:DNA replication"/>
    <property type="evidence" value="ECO:0007669"/>
    <property type="project" value="UniProtKB-UniRule"/>
</dbReference>
<dbReference type="InterPro" id="IPR015163">
    <property type="entry name" value="Cdc6_C"/>
</dbReference>
<dbReference type="PANTHER" id="PTHR10763:SF22">
    <property type="entry name" value="ORC1-TYPE DNA REPLICATION PROTEIN"/>
    <property type="match status" value="1"/>
</dbReference>
<dbReference type="SUPFAM" id="SSF46785">
    <property type="entry name" value="Winged helix' DNA-binding domain"/>
    <property type="match status" value="1"/>
</dbReference>
<dbReference type="InterPro" id="IPR014277">
    <property type="entry name" value="Orc1/Cdc6_arc"/>
</dbReference>
<dbReference type="Pfam" id="PF09079">
    <property type="entry name" value="WHD_Cdc6"/>
    <property type="match status" value="1"/>
</dbReference>
<feature type="binding site" evidence="5">
    <location>
        <position position="211"/>
    </location>
    <ligand>
        <name>ATP</name>
        <dbReference type="ChEBI" id="CHEBI:30616"/>
    </ligand>
</feature>
<dbReference type="InterPro" id="IPR036390">
    <property type="entry name" value="WH_DNA-bd_sf"/>
</dbReference>
<gene>
    <name evidence="8" type="ORF">ACFQGB_18440</name>
</gene>
<protein>
    <recommendedName>
        <fullName evidence="5">ORC1-type DNA replication protein</fullName>
    </recommendedName>
</protein>
<feature type="domain" description="AAA+ ATPase" evidence="6">
    <location>
        <begin position="50"/>
        <end position="234"/>
    </location>
</feature>
<dbReference type="EMBL" id="JBHSXN010000004">
    <property type="protein sequence ID" value="MFC6954851.1"/>
    <property type="molecule type" value="Genomic_DNA"/>
</dbReference>
<comment type="function">
    <text evidence="5">Involved in regulation of DNA replication.</text>
</comment>
<dbReference type="InterPro" id="IPR055237">
    <property type="entry name" value="Cdc6_lid"/>
</dbReference>
<evidence type="ECO:0000259" key="7">
    <source>
        <dbReference type="SMART" id="SM01074"/>
    </source>
</evidence>
<dbReference type="InterPro" id="IPR036388">
    <property type="entry name" value="WH-like_DNA-bd_sf"/>
</dbReference>
<evidence type="ECO:0000256" key="3">
    <source>
        <dbReference type="ARBA" id="ARBA00022741"/>
    </source>
</evidence>
<keyword evidence="4 5" id="KW-0067">ATP-binding</keyword>
<dbReference type="SUPFAM" id="SSF52540">
    <property type="entry name" value="P-loop containing nucleoside triphosphate hydrolases"/>
    <property type="match status" value="1"/>
</dbReference>
<dbReference type="CDD" id="cd08768">
    <property type="entry name" value="Cdc6_C"/>
    <property type="match status" value="1"/>
</dbReference>
<keyword evidence="3 5" id="KW-0547">Nucleotide-binding</keyword>
<evidence type="ECO:0000313" key="8">
    <source>
        <dbReference type="EMBL" id="MFC6954851.1"/>
    </source>
</evidence>
<dbReference type="Pfam" id="PF13401">
    <property type="entry name" value="AAA_22"/>
    <property type="match status" value="1"/>
</dbReference>
<comment type="similarity">
    <text evidence="1 5">Belongs to the CDC6/cdc18 family.</text>
</comment>
<dbReference type="SMART" id="SM01074">
    <property type="entry name" value="Cdc6_C"/>
    <property type="match status" value="1"/>
</dbReference>
<dbReference type="NCBIfam" id="TIGR02928">
    <property type="entry name" value="orc1/cdc6 family replication initiation protein"/>
    <property type="match status" value="1"/>
</dbReference>
<dbReference type="SMART" id="SM00382">
    <property type="entry name" value="AAA"/>
    <property type="match status" value="1"/>
</dbReference>
<dbReference type="PANTHER" id="PTHR10763">
    <property type="entry name" value="CELL DIVISION CONTROL PROTEIN 6-RELATED"/>
    <property type="match status" value="1"/>
</dbReference>
<dbReference type="InterPro" id="IPR027417">
    <property type="entry name" value="P-loop_NTPase"/>
</dbReference>
<dbReference type="RefSeq" id="WP_336351794.1">
    <property type="nucleotide sequence ID" value="NZ_JAZAQL010000004.1"/>
</dbReference>
<feature type="binding site" evidence="5">
    <location>
        <begin position="62"/>
        <end position="66"/>
    </location>
    <ligand>
        <name>ATP</name>
        <dbReference type="ChEBI" id="CHEBI:30616"/>
    </ligand>
</feature>
<keyword evidence="2 5" id="KW-0235">DNA replication</keyword>
<keyword evidence="9" id="KW-1185">Reference proteome</keyword>
<dbReference type="GO" id="GO:0005524">
    <property type="term" value="F:ATP binding"/>
    <property type="evidence" value="ECO:0007669"/>
    <property type="project" value="UniProtKB-UniRule"/>
</dbReference>
<reference evidence="8 9" key="1">
    <citation type="journal article" date="2019" name="Int. J. Syst. Evol. Microbiol.">
        <title>The Global Catalogue of Microorganisms (GCM) 10K type strain sequencing project: providing services to taxonomists for standard genome sequencing and annotation.</title>
        <authorList>
            <consortium name="The Broad Institute Genomics Platform"/>
            <consortium name="The Broad Institute Genome Sequencing Center for Infectious Disease"/>
            <person name="Wu L."/>
            <person name="Ma J."/>
        </authorList>
    </citation>
    <scope>NUCLEOTIDE SEQUENCE [LARGE SCALE GENOMIC DNA]</scope>
    <source>
        <strain evidence="8 9">GX26</strain>
    </source>
</reference>
<dbReference type="Proteomes" id="UP001596395">
    <property type="component" value="Unassembled WGS sequence"/>
</dbReference>
<accession>A0ABD5VLE6</accession>
<feature type="domain" description="Cdc6 C-terminal" evidence="7">
    <location>
        <begin position="306"/>
        <end position="390"/>
    </location>
</feature>
<dbReference type="Gene3D" id="1.10.10.10">
    <property type="entry name" value="Winged helix-like DNA-binding domain superfamily/Winged helix DNA-binding domain"/>
    <property type="match status" value="1"/>
</dbReference>
<name>A0ABD5VLE6_9EURY</name>
<organism evidence="8 9">
    <name type="scientific">Halorubellus litoreus</name>
    <dbReference type="NCBI Taxonomy" id="755308"/>
    <lineage>
        <taxon>Archaea</taxon>
        <taxon>Methanobacteriati</taxon>
        <taxon>Methanobacteriota</taxon>
        <taxon>Stenosarchaea group</taxon>
        <taxon>Halobacteria</taxon>
        <taxon>Halobacteriales</taxon>
        <taxon>Halorubellaceae</taxon>
        <taxon>Halorubellus</taxon>
    </lineage>
</organism>
<proteinExistence type="inferred from homology"/>
<dbReference type="Gene3D" id="1.10.8.60">
    <property type="match status" value="1"/>
</dbReference>
<dbReference type="AlphaFoldDB" id="A0ABD5VLE6"/>
<dbReference type="Pfam" id="PF22703">
    <property type="entry name" value="Cdc6_lid"/>
    <property type="match status" value="1"/>
</dbReference>
<dbReference type="FunFam" id="1.10.8.60:FF:000073">
    <property type="entry name" value="ORC1-type DNA replication protein"/>
    <property type="match status" value="1"/>
</dbReference>
<evidence type="ECO:0000256" key="1">
    <source>
        <dbReference type="ARBA" id="ARBA00006184"/>
    </source>
</evidence>